<dbReference type="AlphaFoldDB" id="X1LPW5"/>
<gene>
    <name evidence="1" type="ORF">S06H3_29438</name>
</gene>
<accession>X1LPW5</accession>
<sequence length="31" mass="3464">EEQINKLKYLSSQTNHPVIDLVTEATGKYGS</sequence>
<evidence type="ECO:0000313" key="1">
    <source>
        <dbReference type="EMBL" id="GAI21128.1"/>
    </source>
</evidence>
<name>X1LPW5_9ZZZZ</name>
<reference evidence="1" key="1">
    <citation type="journal article" date="2014" name="Front. Microbiol.">
        <title>High frequency of phylogenetically diverse reductive dehalogenase-homologous genes in deep subseafloor sedimentary metagenomes.</title>
        <authorList>
            <person name="Kawai M."/>
            <person name="Futagami T."/>
            <person name="Toyoda A."/>
            <person name="Takaki Y."/>
            <person name="Nishi S."/>
            <person name="Hori S."/>
            <person name="Arai W."/>
            <person name="Tsubouchi T."/>
            <person name="Morono Y."/>
            <person name="Uchiyama I."/>
            <person name="Ito T."/>
            <person name="Fujiyama A."/>
            <person name="Inagaki F."/>
            <person name="Takami H."/>
        </authorList>
    </citation>
    <scope>NUCLEOTIDE SEQUENCE</scope>
    <source>
        <strain evidence="1">Expedition CK06-06</strain>
    </source>
</reference>
<organism evidence="1">
    <name type="scientific">marine sediment metagenome</name>
    <dbReference type="NCBI Taxonomy" id="412755"/>
    <lineage>
        <taxon>unclassified sequences</taxon>
        <taxon>metagenomes</taxon>
        <taxon>ecological metagenomes</taxon>
    </lineage>
</organism>
<proteinExistence type="predicted"/>
<dbReference type="EMBL" id="BARV01017247">
    <property type="protein sequence ID" value="GAI21128.1"/>
    <property type="molecule type" value="Genomic_DNA"/>
</dbReference>
<comment type="caution">
    <text evidence="1">The sequence shown here is derived from an EMBL/GenBank/DDBJ whole genome shotgun (WGS) entry which is preliminary data.</text>
</comment>
<protein>
    <submittedName>
        <fullName evidence="1">Uncharacterized protein</fullName>
    </submittedName>
</protein>
<feature type="non-terminal residue" evidence="1">
    <location>
        <position position="1"/>
    </location>
</feature>